<feature type="non-terminal residue" evidence="4">
    <location>
        <position position="97"/>
    </location>
</feature>
<proteinExistence type="predicted"/>
<reference evidence="4" key="1">
    <citation type="submission" date="2019-03" db="EMBL/GenBank/DDBJ databases">
        <title>Single cell metagenomics reveals metabolic interactions within the superorganism composed of flagellate Streblomastix strix and complex community of Bacteroidetes bacteria on its surface.</title>
        <authorList>
            <person name="Treitli S.C."/>
            <person name="Kolisko M."/>
            <person name="Husnik F."/>
            <person name="Keeling P."/>
            <person name="Hampl V."/>
        </authorList>
    </citation>
    <scope>NUCLEOTIDE SEQUENCE</scope>
    <source>
        <strain evidence="4">STM</strain>
    </source>
</reference>
<keyword evidence="2" id="KW-0547">Nucleotide-binding</keyword>
<evidence type="ECO:0000256" key="1">
    <source>
        <dbReference type="ARBA" id="ARBA00022598"/>
    </source>
</evidence>
<dbReference type="InterPro" id="IPR005762">
    <property type="entry name" value="MurD"/>
</dbReference>
<dbReference type="AlphaFoldDB" id="A0A5J4PEI4"/>
<dbReference type="PANTHER" id="PTHR43692">
    <property type="entry name" value="UDP-N-ACETYLMURAMOYLALANINE--D-GLUTAMATE LIGASE"/>
    <property type="match status" value="1"/>
</dbReference>
<organism evidence="4">
    <name type="scientific">termite gut metagenome</name>
    <dbReference type="NCBI Taxonomy" id="433724"/>
    <lineage>
        <taxon>unclassified sequences</taxon>
        <taxon>metagenomes</taxon>
        <taxon>organismal metagenomes</taxon>
    </lineage>
</organism>
<dbReference type="SUPFAM" id="SSF51984">
    <property type="entry name" value="MurCD N-terminal domain"/>
    <property type="match status" value="1"/>
</dbReference>
<protein>
    <submittedName>
        <fullName evidence="4">UDP-N-acetylmuramoylalanine--D-glutamate ligase</fullName>
        <ecNumber evidence="4">6.3.2.9</ecNumber>
    </submittedName>
</protein>
<dbReference type="PANTHER" id="PTHR43692:SF1">
    <property type="entry name" value="UDP-N-ACETYLMURAMOYLALANINE--D-GLUTAMATE LIGASE"/>
    <property type="match status" value="1"/>
</dbReference>
<sequence length="97" mass="10491">MSRIVVLGAGESGTGAAVLAKVKGFDTYVSDKSLIKDKYKELLNSYNIAWEEGKHTEKFILNAGEIIKSPGIPNDAPLVLKLKERGTPIISEIEFAG</sequence>
<dbReference type="GO" id="GO:0008360">
    <property type="term" value="P:regulation of cell shape"/>
    <property type="evidence" value="ECO:0007669"/>
    <property type="project" value="InterPro"/>
</dbReference>
<dbReference type="EC" id="6.3.2.9" evidence="4"/>
<dbReference type="GO" id="GO:0005524">
    <property type="term" value="F:ATP binding"/>
    <property type="evidence" value="ECO:0007669"/>
    <property type="project" value="UniProtKB-KW"/>
</dbReference>
<dbReference type="GO" id="GO:0051301">
    <property type="term" value="P:cell division"/>
    <property type="evidence" value="ECO:0007669"/>
    <property type="project" value="InterPro"/>
</dbReference>
<evidence type="ECO:0000256" key="2">
    <source>
        <dbReference type="ARBA" id="ARBA00022741"/>
    </source>
</evidence>
<keyword evidence="1 4" id="KW-0436">Ligase</keyword>
<dbReference type="Pfam" id="PF21799">
    <property type="entry name" value="MurD-like_N"/>
    <property type="match status" value="1"/>
</dbReference>
<dbReference type="Gene3D" id="3.40.50.720">
    <property type="entry name" value="NAD(P)-binding Rossmann-like Domain"/>
    <property type="match status" value="1"/>
</dbReference>
<evidence type="ECO:0000256" key="3">
    <source>
        <dbReference type="ARBA" id="ARBA00022840"/>
    </source>
</evidence>
<comment type="caution">
    <text evidence="4">The sequence shown here is derived from an EMBL/GenBank/DDBJ whole genome shotgun (WGS) entry which is preliminary data.</text>
</comment>
<name>A0A5J4PEI4_9ZZZZ</name>
<keyword evidence="3" id="KW-0067">ATP-binding</keyword>
<evidence type="ECO:0000313" key="4">
    <source>
        <dbReference type="EMBL" id="KAA6307846.1"/>
    </source>
</evidence>
<dbReference type="GO" id="GO:0005737">
    <property type="term" value="C:cytoplasm"/>
    <property type="evidence" value="ECO:0007669"/>
    <property type="project" value="InterPro"/>
</dbReference>
<gene>
    <name evidence="4" type="ORF">EZS27_040482</name>
</gene>
<accession>A0A5J4PEI4</accession>
<dbReference type="GO" id="GO:0008764">
    <property type="term" value="F:UDP-N-acetylmuramoylalanine-D-glutamate ligase activity"/>
    <property type="evidence" value="ECO:0007669"/>
    <property type="project" value="UniProtKB-EC"/>
</dbReference>
<dbReference type="EMBL" id="SNRY01008874">
    <property type="protein sequence ID" value="KAA6307846.1"/>
    <property type="molecule type" value="Genomic_DNA"/>
</dbReference>